<dbReference type="PATRIC" id="fig|702459.3.peg.322"/>
<evidence type="ECO:0000313" key="5">
    <source>
        <dbReference type="Proteomes" id="UP000002312"/>
    </source>
</evidence>
<dbReference type="GO" id="GO:0003677">
    <property type="term" value="F:DNA binding"/>
    <property type="evidence" value="ECO:0007669"/>
    <property type="project" value="InterPro"/>
</dbReference>
<dbReference type="Pfam" id="PF13408">
    <property type="entry name" value="Zn_ribbon_recom"/>
    <property type="match status" value="1"/>
</dbReference>
<keyword evidence="1" id="KW-0175">Coiled coil</keyword>
<dbReference type="PANTHER" id="PTHR30461:SF23">
    <property type="entry name" value="DNA RECOMBINASE-RELATED"/>
    <property type="match status" value="1"/>
</dbReference>
<dbReference type="InterPro" id="IPR006119">
    <property type="entry name" value="Resolv_N"/>
</dbReference>
<dbReference type="InterPro" id="IPR050639">
    <property type="entry name" value="SSR_resolvase"/>
</dbReference>
<dbReference type="RefSeq" id="WP_013389524.1">
    <property type="nucleotide sequence ID" value="NC_014638.1"/>
</dbReference>
<gene>
    <name evidence="4" type="ordered locus">BBPR_0309</name>
</gene>
<dbReference type="Gene3D" id="3.40.50.1390">
    <property type="entry name" value="Resolvase, N-terminal catalytic domain"/>
    <property type="match status" value="1"/>
</dbReference>
<evidence type="ECO:0000256" key="1">
    <source>
        <dbReference type="SAM" id="Coils"/>
    </source>
</evidence>
<dbReference type="KEGG" id="bbp:BBPR_0309"/>
<reference evidence="4 5" key="1">
    <citation type="journal article" date="2010" name="Proc. Natl. Acad. Sci. U.S.A.">
        <title>Genome analysis of Bifidobacterium bifidum PRL2010 reveals metabolic pathways for host-derived glycan foraging.</title>
        <authorList>
            <person name="Turroni F."/>
            <person name="Bottacini F."/>
            <person name="Foroni E."/>
            <person name="Mulder I."/>
            <person name="Kim J.H."/>
            <person name="Zomer A."/>
            <person name="Sanchez B."/>
            <person name="Bidossi A."/>
            <person name="Ferrarini A."/>
            <person name="Giubellini V."/>
            <person name="Delledonne M."/>
            <person name="Henrissat B."/>
            <person name="Coutinho P."/>
            <person name="Oggioni M."/>
            <person name="Fitzgerald G.F."/>
            <person name="Mills D."/>
            <person name="Margolles A."/>
            <person name="Kelly D."/>
            <person name="van Sinderen D."/>
            <person name="Ventura M."/>
        </authorList>
    </citation>
    <scope>NUCLEOTIDE SEQUENCE [LARGE SCALE GENOMIC DNA]</scope>
    <source>
        <strain evidence="4 5">PRL2010</strain>
    </source>
</reference>
<evidence type="ECO:0000313" key="4">
    <source>
        <dbReference type="EMBL" id="ADP35430.1"/>
    </source>
</evidence>
<dbReference type="PROSITE" id="PS51737">
    <property type="entry name" value="RECOMBINASE_DNA_BIND"/>
    <property type="match status" value="1"/>
</dbReference>
<dbReference type="AlphaFoldDB" id="A0A0H3EBF6"/>
<accession>A0A0H3EBF6</accession>
<organism evidence="4 5">
    <name type="scientific">Bifidobacterium bifidum (strain PRL2010)</name>
    <dbReference type="NCBI Taxonomy" id="702459"/>
    <lineage>
        <taxon>Bacteria</taxon>
        <taxon>Bacillati</taxon>
        <taxon>Actinomycetota</taxon>
        <taxon>Actinomycetes</taxon>
        <taxon>Bifidobacteriales</taxon>
        <taxon>Bifidobacteriaceae</taxon>
        <taxon>Bifidobacterium</taxon>
    </lineage>
</organism>
<dbReference type="SMART" id="SM00857">
    <property type="entry name" value="Resolvase"/>
    <property type="match status" value="1"/>
</dbReference>
<feature type="domain" description="Resolvase/invertase-type recombinase catalytic" evidence="2">
    <location>
        <begin position="14"/>
        <end position="159"/>
    </location>
</feature>
<feature type="domain" description="Recombinase" evidence="3">
    <location>
        <begin position="166"/>
        <end position="272"/>
    </location>
</feature>
<evidence type="ECO:0000259" key="3">
    <source>
        <dbReference type="PROSITE" id="PS51737"/>
    </source>
</evidence>
<dbReference type="eggNOG" id="COG1961">
    <property type="taxonomic scope" value="Bacteria"/>
</dbReference>
<dbReference type="Gene3D" id="3.90.1750.20">
    <property type="entry name" value="Putative Large Serine Recombinase, Chain B, Domain 2"/>
    <property type="match status" value="1"/>
</dbReference>
<dbReference type="HOGENOM" id="CLU_010686_18_11_11"/>
<dbReference type="InterPro" id="IPR011109">
    <property type="entry name" value="DNA_bind_recombinase_dom"/>
</dbReference>
<dbReference type="InterPro" id="IPR036162">
    <property type="entry name" value="Resolvase-like_N_sf"/>
</dbReference>
<dbReference type="SUPFAM" id="SSF53041">
    <property type="entry name" value="Resolvase-like"/>
    <property type="match status" value="1"/>
</dbReference>
<dbReference type="CDD" id="cd00338">
    <property type="entry name" value="Ser_Recombinase"/>
    <property type="match status" value="1"/>
</dbReference>
<dbReference type="GO" id="GO:0000150">
    <property type="term" value="F:DNA strand exchange activity"/>
    <property type="evidence" value="ECO:0007669"/>
    <property type="project" value="InterPro"/>
</dbReference>
<dbReference type="InterPro" id="IPR038109">
    <property type="entry name" value="DNA_bind_recomb_sf"/>
</dbReference>
<feature type="coiled-coil region" evidence="1">
    <location>
        <begin position="378"/>
        <end position="432"/>
    </location>
</feature>
<protein>
    <submittedName>
        <fullName evidence="4">Recombinase family protein</fullName>
    </submittedName>
</protein>
<dbReference type="OrthoDB" id="3217513at2"/>
<dbReference type="EMBL" id="CP001840">
    <property type="protein sequence ID" value="ADP35430.1"/>
    <property type="molecule type" value="Genomic_DNA"/>
</dbReference>
<dbReference type="Pfam" id="PF00239">
    <property type="entry name" value="Resolvase"/>
    <property type="match status" value="1"/>
</dbReference>
<dbReference type="Proteomes" id="UP000002312">
    <property type="component" value="Chromosome"/>
</dbReference>
<dbReference type="InterPro" id="IPR025827">
    <property type="entry name" value="Zn_ribbon_recom_dom"/>
</dbReference>
<sequence>MARKKRFAPNDNNLAIAYYRFSSHSQNDASIDQQRELAHEWADAHGFKIVQEYEDAAISGTTDARPGFQQMLSEVAKIRPHTLIMWKTDRLGRDKYVLAMAKKKIRDAGCEIHLLAEHIPTEGPEGVLIEGLMEAMAEYYSRQLSQNIQRGMDYNAQHALYNGHKLFGYDVDRSTKKYIPDPNTAPFVQWAFKEYASGRPLKTIAEEMNAQGLRTPRNAKFSVNMLNKMLKNRAYIGEYHHGDITVAGGMPVLVDEATFDRAQRRFAENKRKGSQRAHGMDDADAPRYWLTGKLYCGECGNTMQGVSGTSKTGRTYYYYYCSAQRRKECHLHKARKRDLEDMVLFALHNIVDDEENVTALALDAAEYYEKNHDDTAYLEALEAKRREVEKSLANLVKVIEKGVVSDTVTQRLAQLEEQKSALNDAIGTENVRVSLYEDRHSIQAYFDKFLHADVNDPEIRDQVFEYFVDKVYLYDDKLVVSMWFSEDDRQEITWRDWFSLDEYWTDESPFVKGEAVEFDCFPFSSTEQNVPPSGRGVSCFFVAYTRRRGSSASTALRT</sequence>
<evidence type="ECO:0000259" key="2">
    <source>
        <dbReference type="PROSITE" id="PS51736"/>
    </source>
</evidence>
<dbReference type="PANTHER" id="PTHR30461">
    <property type="entry name" value="DNA-INVERTASE FROM LAMBDOID PROPHAGE"/>
    <property type="match status" value="1"/>
</dbReference>
<dbReference type="PROSITE" id="PS51736">
    <property type="entry name" value="RECOMBINASES_3"/>
    <property type="match status" value="1"/>
</dbReference>
<dbReference type="Pfam" id="PF07508">
    <property type="entry name" value="Recombinase"/>
    <property type="match status" value="1"/>
</dbReference>
<proteinExistence type="predicted"/>
<name>A0A0H3EBF6_BIFBP</name>